<evidence type="ECO:0000259" key="2">
    <source>
        <dbReference type="Pfam" id="PF24964"/>
    </source>
</evidence>
<keyword evidence="4" id="KW-1185">Reference proteome</keyword>
<proteinExistence type="predicted"/>
<dbReference type="Pfam" id="PF24964">
    <property type="entry name" value="DUF7769"/>
    <property type="match status" value="1"/>
</dbReference>
<sequence>MTAARSAVKSLDMIIYLANNHRAVCSAISVAGFADTQVWFCNDMLPKNMSEMMAGFDLNLEPPFEYADEHGNEEAAEDPLPGGGFDLNVEPTDVMDLTVDPHPQEHNTGGFDLNLEPTDSIEEENNSSGSRRRKETSDDGRKRIYQTLLARSDNGIMGPEVIKQVAPQFGLSVRAVQKICTAAAPTYFPAHHFTVHDNNNQKPPREYHLVDGGGAANNPTMVAMSMLTREVLRRNPDFTPGKPTEYRNYLIISIGTGSPKQAKQYTAPDCAKWGLIQWIYNGGFTPIIDIFSHASSDMVDIHAEDDSLTGDTSSVDIATKENMEKLIDIGKELLKKPVARVNIDTGMYEPVAGEGSNEDALGRFAKMLSDELRLRKKNYNSY</sequence>
<feature type="domain" description="DUF7769" evidence="2">
    <location>
        <begin position="137"/>
        <end position="183"/>
    </location>
</feature>
<dbReference type="PANTHER" id="PTHR32176">
    <property type="entry name" value="XYLOSE ISOMERASE"/>
    <property type="match status" value="1"/>
</dbReference>
<reference evidence="3 4" key="1">
    <citation type="journal article" date="2019" name="Sci. Rep.">
        <title>A high-quality genome of Eragrostis curvula grass provides insights into Poaceae evolution and supports new strategies to enhance forage quality.</title>
        <authorList>
            <person name="Carballo J."/>
            <person name="Santos B.A.C.M."/>
            <person name="Zappacosta D."/>
            <person name="Garbus I."/>
            <person name="Selva J.P."/>
            <person name="Gallo C.A."/>
            <person name="Diaz A."/>
            <person name="Albertini E."/>
            <person name="Caccamo M."/>
            <person name="Echenique V."/>
        </authorList>
    </citation>
    <scope>NUCLEOTIDE SEQUENCE [LARGE SCALE GENOMIC DNA]</scope>
    <source>
        <strain evidence="4">cv. Victoria</strain>
        <tissue evidence="3">Leaf</tissue>
    </source>
</reference>
<dbReference type="Gramene" id="TVU24254">
    <property type="protein sequence ID" value="TVU24254"/>
    <property type="gene ID" value="EJB05_26675"/>
</dbReference>
<dbReference type="SUPFAM" id="SSF52151">
    <property type="entry name" value="FabD/lysophospholipase-like"/>
    <property type="match status" value="1"/>
</dbReference>
<dbReference type="InterPro" id="IPR016035">
    <property type="entry name" value="Acyl_Trfase/lysoPLipase"/>
</dbReference>
<name>A0A5J9ULD4_9POAL</name>
<dbReference type="OrthoDB" id="1739492at2759"/>
<dbReference type="InterPro" id="IPR056671">
    <property type="entry name" value="DUF7769"/>
</dbReference>
<gene>
    <name evidence="3" type="ORF">EJB05_26675</name>
</gene>
<protein>
    <recommendedName>
        <fullName evidence="2">DUF7769 domain-containing protein</fullName>
    </recommendedName>
</protein>
<accession>A0A5J9ULD4</accession>
<dbReference type="GO" id="GO:0004620">
    <property type="term" value="F:phospholipase activity"/>
    <property type="evidence" value="ECO:0007669"/>
    <property type="project" value="TreeGrafter"/>
</dbReference>
<dbReference type="GO" id="GO:0047372">
    <property type="term" value="F:monoacylglycerol lipase activity"/>
    <property type="evidence" value="ECO:0007669"/>
    <property type="project" value="TreeGrafter"/>
</dbReference>
<evidence type="ECO:0000313" key="3">
    <source>
        <dbReference type="EMBL" id="TVU24254.1"/>
    </source>
</evidence>
<feature type="region of interest" description="Disordered" evidence="1">
    <location>
        <begin position="99"/>
        <end position="143"/>
    </location>
</feature>
<dbReference type="PANTHER" id="PTHR32176:SF111">
    <property type="entry name" value="PATATIN"/>
    <property type="match status" value="1"/>
</dbReference>
<evidence type="ECO:0000256" key="1">
    <source>
        <dbReference type="SAM" id="MobiDB-lite"/>
    </source>
</evidence>
<dbReference type="EMBL" id="RWGY01000013">
    <property type="protein sequence ID" value="TVU24254.1"/>
    <property type="molecule type" value="Genomic_DNA"/>
</dbReference>
<evidence type="ECO:0000313" key="4">
    <source>
        <dbReference type="Proteomes" id="UP000324897"/>
    </source>
</evidence>
<organism evidence="3 4">
    <name type="scientific">Eragrostis curvula</name>
    <name type="common">weeping love grass</name>
    <dbReference type="NCBI Taxonomy" id="38414"/>
    <lineage>
        <taxon>Eukaryota</taxon>
        <taxon>Viridiplantae</taxon>
        <taxon>Streptophyta</taxon>
        <taxon>Embryophyta</taxon>
        <taxon>Tracheophyta</taxon>
        <taxon>Spermatophyta</taxon>
        <taxon>Magnoliopsida</taxon>
        <taxon>Liliopsida</taxon>
        <taxon>Poales</taxon>
        <taxon>Poaceae</taxon>
        <taxon>PACMAD clade</taxon>
        <taxon>Chloridoideae</taxon>
        <taxon>Eragrostideae</taxon>
        <taxon>Eragrostidinae</taxon>
        <taxon>Eragrostis</taxon>
    </lineage>
</organism>
<dbReference type="AlphaFoldDB" id="A0A5J9ULD4"/>
<comment type="caution">
    <text evidence="3">The sequence shown here is derived from an EMBL/GenBank/DDBJ whole genome shotgun (WGS) entry which is preliminary data.</text>
</comment>
<dbReference type="Proteomes" id="UP000324897">
    <property type="component" value="Chromosome 2"/>
</dbReference>
<dbReference type="Gene3D" id="3.40.1090.10">
    <property type="entry name" value="Cytosolic phospholipase A2 catalytic domain"/>
    <property type="match status" value="1"/>
</dbReference>